<protein>
    <recommendedName>
        <fullName evidence="2">Glycosyltransferase 2-like domain-containing protein</fullName>
    </recommendedName>
</protein>
<feature type="domain" description="Glycosyltransferase 2-like" evidence="2">
    <location>
        <begin position="16"/>
        <end position="132"/>
    </location>
</feature>
<dbReference type="PANTHER" id="PTHR22916">
    <property type="entry name" value="GLYCOSYLTRANSFERASE"/>
    <property type="match status" value="1"/>
</dbReference>
<evidence type="ECO:0000256" key="1">
    <source>
        <dbReference type="SAM" id="MobiDB-lite"/>
    </source>
</evidence>
<dbReference type="CDD" id="cd00761">
    <property type="entry name" value="Glyco_tranf_GTA_type"/>
    <property type="match status" value="1"/>
</dbReference>
<dbReference type="PANTHER" id="PTHR22916:SF3">
    <property type="entry name" value="UDP-GLCNAC:BETAGAL BETA-1,3-N-ACETYLGLUCOSAMINYLTRANSFERASE-LIKE PROTEIN 1"/>
    <property type="match status" value="1"/>
</dbReference>
<sequence length="411" mass="47936">MGKNNNKNKKRKPFVSICTPTFNRRPFISTMFQCFQNQTYPKDRMEWIIVDDGTDKIEDLVQSSNIPQIQYFKVDEKMTLGAKRNMIHSKTKGSILVYMDDDDYYPPERVQHAVETLQKNPSALCVGSSEIYVYFKHISTMYKGGPYGPNHATAGTFAFRRELLDQTKFNEKACLAEEKEFLKNYTIPFAQLDPLKTILVFSHVQNTFDKKRLLETPNPSFIPCDRKIEEFIKHDFEINIKNYFMKNIDKELEKYKPGNPKMKPDVIKQTEELRVEREKMKQDMIQKQMAQGGGGGQIMVQGPDGKQRPLSTQEIVQLLDKQNKEIQERNQKLQMHDSMLQYSKNEIEQLKSQIEELQEEIFELKHVKKTQSTNTNTNANEPFDPPDPEFLEMEDLENIEVPVLNIIDVPS</sequence>
<evidence type="ECO:0000259" key="2">
    <source>
        <dbReference type="Pfam" id="PF00535"/>
    </source>
</evidence>
<dbReference type="Pfam" id="PF00535">
    <property type="entry name" value="Glycos_transf_2"/>
    <property type="match status" value="1"/>
</dbReference>
<organism evidence="3">
    <name type="scientific">viral metagenome</name>
    <dbReference type="NCBI Taxonomy" id="1070528"/>
    <lineage>
        <taxon>unclassified sequences</taxon>
        <taxon>metagenomes</taxon>
        <taxon>organismal metagenomes</taxon>
    </lineage>
</organism>
<dbReference type="Gene3D" id="3.90.550.10">
    <property type="entry name" value="Spore Coat Polysaccharide Biosynthesis Protein SpsA, Chain A"/>
    <property type="match status" value="1"/>
</dbReference>
<dbReference type="SUPFAM" id="SSF53448">
    <property type="entry name" value="Nucleotide-diphospho-sugar transferases"/>
    <property type="match status" value="1"/>
</dbReference>
<accession>A0A6C0CN71</accession>
<name>A0A6C0CN71_9ZZZZ</name>
<proteinExistence type="predicted"/>
<dbReference type="AlphaFoldDB" id="A0A6C0CN71"/>
<dbReference type="EMBL" id="MN739452">
    <property type="protein sequence ID" value="QHT05340.1"/>
    <property type="molecule type" value="Genomic_DNA"/>
</dbReference>
<feature type="region of interest" description="Disordered" evidence="1">
    <location>
        <begin position="369"/>
        <end position="390"/>
    </location>
</feature>
<dbReference type="GO" id="GO:0016758">
    <property type="term" value="F:hexosyltransferase activity"/>
    <property type="evidence" value="ECO:0007669"/>
    <property type="project" value="UniProtKB-ARBA"/>
</dbReference>
<dbReference type="InterPro" id="IPR029044">
    <property type="entry name" value="Nucleotide-diphossugar_trans"/>
</dbReference>
<evidence type="ECO:0000313" key="3">
    <source>
        <dbReference type="EMBL" id="QHT05340.1"/>
    </source>
</evidence>
<dbReference type="InterPro" id="IPR001173">
    <property type="entry name" value="Glyco_trans_2-like"/>
</dbReference>
<reference evidence="3" key="1">
    <citation type="journal article" date="2020" name="Nature">
        <title>Giant virus diversity and host interactions through global metagenomics.</title>
        <authorList>
            <person name="Schulz F."/>
            <person name="Roux S."/>
            <person name="Paez-Espino D."/>
            <person name="Jungbluth S."/>
            <person name="Walsh D.A."/>
            <person name="Denef V.J."/>
            <person name="McMahon K.D."/>
            <person name="Konstantinidis K.T."/>
            <person name="Eloe-Fadrosh E.A."/>
            <person name="Kyrpides N.C."/>
            <person name="Woyke T."/>
        </authorList>
    </citation>
    <scope>NUCLEOTIDE SEQUENCE</scope>
    <source>
        <strain evidence="3">GVMAG-M-3300021375-17</strain>
    </source>
</reference>
<feature type="compositionally biased region" description="Polar residues" evidence="1">
    <location>
        <begin position="370"/>
        <end position="380"/>
    </location>
</feature>